<evidence type="ECO:0008006" key="5">
    <source>
        <dbReference type="Google" id="ProtNLM"/>
    </source>
</evidence>
<accession>A0A4S2FF68</accession>
<reference evidence="3 4" key="1">
    <citation type="submission" date="2019-04" db="EMBL/GenBank/DDBJ databases">
        <title>Microbes associate with the intestines of laboratory mice.</title>
        <authorList>
            <person name="Navarre W."/>
            <person name="Wong E."/>
            <person name="Huang K."/>
            <person name="Tropini C."/>
            <person name="Ng K."/>
            <person name="Yu B."/>
        </authorList>
    </citation>
    <scope>NUCLEOTIDE SEQUENCE [LARGE SCALE GENOMIC DNA]</scope>
    <source>
        <strain evidence="3 4">NM22_B1</strain>
    </source>
</reference>
<gene>
    <name evidence="3" type="ORF">E5339_20455</name>
</gene>
<dbReference type="AlphaFoldDB" id="A0A4S2FF68"/>
<sequence>MNKKFLSAILFGALMVTSTGTFVSCKDYDDDIDNLQEQINKLATKEDMTSQIATLQAALTAAQTDITAAKSSAEQALAKANNIAETANDAEKAAAKAAADAAQAALDAANAKAEAIKAAQDEVAKVKAELEASIDTKFNEAKTEFAKTITDLTEKVEKLTNLSTGMITSLDLQSVGAADFQLDLNYYQIADNKKWDGKTSYTFGKDMEGSFTVSAGEIFANPASLLVSVAPANAALPAEILSIVDSEGTSINDYINLTSSSYTDKLYKDARAASNGLYTVTAELKKDADKEAFAKLLDNGKTAGEKKYVAFAVAATKENRTVTSTYDVTIQSGTTDVKEAIEIDTRSTIKSSIKEEGTLKKWNGYEGGDPETTATPNNENCYPVVDGEEFAIKVASKADVVATETATSKVLASYVIVDIDNKALSTTDKAAIKSLTITGDVNKVSKENVFDIAIGGTYSKGVVVPLKVVTIDYTGVETSRVVWVKAGGSSEVAQTVSYIITPNAKVADPAAYDYEQIQKFTIPAGYASYELSIVDKEDGIDFNGDLLSFYEDAKGEKESSDPAKVAYAKFAATVNLQTLKDSKVYEGTVKFFDKEGTFLSQSTIKVQKVLPTVLPEGFSIKTNQLDAQGVYNCYLIPGAWAATTATTTNGTMEMSHVFNFGKAAAADYEITFAEAQKDDEDDEKDVDNTVTGAEKLTVANSYIDNKTQHTTTVVYNYGAISSEKKDDKFVDCTVDAASFPTVFNCIYNYVTPTYSWRWATLADLNLKATDKLPYKTTLTYGTNSYTGESTDLTADAFAKYIKGVSSRDGQYSAFLSAPYEKSLKIKEAHLVSNGNKEVDEYFNVEITANGNDIKGFTATSVSNETNPTAAVASTLKVTVYDMYGHEYVIELPMTVNPR</sequence>
<name>A0A4S2FF68_9BACT</name>
<feature type="coiled-coil region" evidence="1">
    <location>
        <begin position="25"/>
        <end position="136"/>
    </location>
</feature>
<evidence type="ECO:0000313" key="3">
    <source>
        <dbReference type="EMBL" id="TGY67193.1"/>
    </source>
</evidence>
<feature type="signal peptide" evidence="2">
    <location>
        <begin position="1"/>
        <end position="23"/>
    </location>
</feature>
<dbReference type="PROSITE" id="PS51257">
    <property type="entry name" value="PROKAR_LIPOPROTEIN"/>
    <property type="match status" value="1"/>
</dbReference>
<keyword evidence="2" id="KW-0732">Signal</keyword>
<evidence type="ECO:0000313" key="4">
    <source>
        <dbReference type="Proteomes" id="UP000310760"/>
    </source>
</evidence>
<feature type="chain" id="PRO_5020228416" description="Cell surface protein" evidence="2">
    <location>
        <begin position="24"/>
        <end position="898"/>
    </location>
</feature>
<organism evidence="3 4">
    <name type="scientific">Phocaeicola sartorii</name>
    <dbReference type="NCBI Taxonomy" id="671267"/>
    <lineage>
        <taxon>Bacteria</taxon>
        <taxon>Pseudomonadati</taxon>
        <taxon>Bacteroidota</taxon>
        <taxon>Bacteroidia</taxon>
        <taxon>Bacteroidales</taxon>
        <taxon>Bacteroidaceae</taxon>
        <taxon>Phocaeicola</taxon>
    </lineage>
</organism>
<protein>
    <recommendedName>
        <fullName evidence="5">Cell surface protein</fullName>
    </recommendedName>
</protein>
<comment type="caution">
    <text evidence="3">The sequence shown here is derived from an EMBL/GenBank/DDBJ whole genome shotgun (WGS) entry which is preliminary data.</text>
</comment>
<proteinExistence type="predicted"/>
<dbReference type="RefSeq" id="WP_135952726.1">
    <property type="nucleotide sequence ID" value="NZ_CBFGFN010000001.1"/>
</dbReference>
<keyword evidence="1" id="KW-0175">Coiled coil</keyword>
<evidence type="ECO:0000256" key="1">
    <source>
        <dbReference type="SAM" id="Coils"/>
    </source>
</evidence>
<evidence type="ECO:0000256" key="2">
    <source>
        <dbReference type="SAM" id="SignalP"/>
    </source>
</evidence>
<dbReference type="Proteomes" id="UP000310760">
    <property type="component" value="Unassembled WGS sequence"/>
</dbReference>
<dbReference type="EMBL" id="SRYJ01000069">
    <property type="protein sequence ID" value="TGY67193.1"/>
    <property type="molecule type" value="Genomic_DNA"/>
</dbReference>